<keyword evidence="4 10" id="KW-1133">Transmembrane helix</keyword>
<evidence type="ECO:0000256" key="4">
    <source>
        <dbReference type="ARBA" id="ARBA00022989"/>
    </source>
</evidence>
<dbReference type="PRINTS" id="PR00237">
    <property type="entry name" value="GPCRRHODOPSN"/>
</dbReference>
<organism evidence="12 13">
    <name type="scientific">Lymnaea stagnalis</name>
    <name type="common">Great pond snail</name>
    <name type="synonym">Helix stagnalis</name>
    <dbReference type="NCBI Taxonomy" id="6523"/>
    <lineage>
        <taxon>Eukaryota</taxon>
        <taxon>Metazoa</taxon>
        <taxon>Spiralia</taxon>
        <taxon>Lophotrochozoa</taxon>
        <taxon>Mollusca</taxon>
        <taxon>Gastropoda</taxon>
        <taxon>Heterobranchia</taxon>
        <taxon>Euthyneura</taxon>
        <taxon>Panpulmonata</taxon>
        <taxon>Hygrophila</taxon>
        <taxon>Lymnaeoidea</taxon>
        <taxon>Lymnaeidae</taxon>
        <taxon>Lymnaea</taxon>
    </lineage>
</organism>
<keyword evidence="5 9" id="KW-0297">G-protein coupled receptor</keyword>
<keyword evidence="13" id="KW-1185">Reference proteome</keyword>
<evidence type="ECO:0000256" key="9">
    <source>
        <dbReference type="RuleBase" id="RU000688"/>
    </source>
</evidence>
<feature type="domain" description="G-protein coupled receptors family 1 profile" evidence="11">
    <location>
        <begin position="15"/>
        <end position="277"/>
    </location>
</feature>
<dbReference type="Pfam" id="PF00001">
    <property type="entry name" value="7tm_1"/>
    <property type="match status" value="1"/>
</dbReference>
<dbReference type="AlphaFoldDB" id="A0AAV2HUC6"/>
<comment type="subcellular location">
    <subcellularLocation>
        <location evidence="1">Cell membrane</location>
        <topology evidence="1">Multi-pass membrane protein</topology>
    </subcellularLocation>
</comment>
<feature type="transmembrane region" description="Helical" evidence="10">
    <location>
        <begin position="218"/>
        <end position="240"/>
    </location>
</feature>
<comment type="similarity">
    <text evidence="9">Belongs to the G-protein coupled receptor 1 family.</text>
</comment>
<gene>
    <name evidence="12" type="ORF">GSLYS_00009661001</name>
</gene>
<sequence length="319" mass="37512">LVAVCLIYIPVIISCNFLVFWGILLYPGFHNPSSYLLMNLAIADFLTGCFCLPMYILSYLPYTSDYILANKYACLTWFASIELCAGSSLCSLFFISIDRYIAVMWPLRYTQIVTLPRMIRAIILLWLFVLALAFGPMVFGWHRYDPILRPLTARCNFHRTLSFWYVSISTFGITVSMLLICIVLYTQIIYVSQRQIREFRKRLSTYSRKQIRIFETRISSVQITTCLMLLFILLWLPYMIILPFKHYNLISPNTTEILRVAALLMNFTNAIVNAPIYAMYRVEYRKVYIVMLSRRPCKWKQVLRNLHRNLNSSVYSEDR</sequence>
<dbReference type="PANTHER" id="PTHR24249">
    <property type="entry name" value="HISTAMINE RECEPTOR-RELATED G-PROTEIN COUPLED RECEPTOR"/>
    <property type="match status" value="1"/>
</dbReference>
<evidence type="ECO:0000256" key="8">
    <source>
        <dbReference type="ARBA" id="ARBA00023224"/>
    </source>
</evidence>
<feature type="transmembrane region" description="Helical" evidence="10">
    <location>
        <begin position="36"/>
        <end position="57"/>
    </location>
</feature>
<feature type="non-terminal residue" evidence="12">
    <location>
        <position position="1"/>
    </location>
</feature>
<evidence type="ECO:0000313" key="13">
    <source>
        <dbReference type="Proteomes" id="UP001497497"/>
    </source>
</evidence>
<feature type="transmembrane region" description="Helical" evidence="10">
    <location>
        <begin position="260"/>
        <end position="280"/>
    </location>
</feature>
<protein>
    <recommendedName>
        <fullName evidence="11">G-protein coupled receptors family 1 profile domain-containing protein</fullName>
    </recommendedName>
</protein>
<dbReference type="PROSITE" id="PS00237">
    <property type="entry name" value="G_PROTEIN_RECEP_F1_1"/>
    <property type="match status" value="1"/>
</dbReference>
<evidence type="ECO:0000256" key="2">
    <source>
        <dbReference type="ARBA" id="ARBA00022475"/>
    </source>
</evidence>
<feature type="non-terminal residue" evidence="12">
    <location>
        <position position="319"/>
    </location>
</feature>
<feature type="transmembrane region" description="Helical" evidence="10">
    <location>
        <begin position="162"/>
        <end position="191"/>
    </location>
</feature>
<accession>A0AAV2HUC6</accession>
<feature type="transmembrane region" description="Helical" evidence="10">
    <location>
        <begin position="77"/>
        <end position="97"/>
    </location>
</feature>
<evidence type="ECO:0000256" key="3">
    <source>
        <dbReference type="ARBA" id="ARBA00022692"/>
    </source>
</evidence>
<dbReference type="PROSITE" id="PS50262">
    <property type="entry name" value="G_PROTEIN_RECEP_F1_2"/>
    <property type="match status" value="1"/>
</dbReference>
<dbReference type="InterPro" id="IPR000276">
    <property type="entry name" value="GPCR_Rhodpsn"/>
</dbReference>
<dbReference type="CDD" id="cd00637">
    <property type="entry name" value="7tm_classA_rhodopsin-like"/>
    <property type="match status" value="1"/>
</dbReference>
<dbReference type="Gene3D" id="1.20.1070.10">
    <property type="entry name" value="Rhodopsin 7-helix transmembrane proteins"/>
    <property type="match status" value="1"/>
</dbReference>
<keyword evidence="6 10" id="KW-0472">Membrane</keyword>
<dbReference type="InterPro" id="IPR050569">
    <property type="entry name" value="TAAR"/>
</dbReference>
<dbReference type="PANTHER" id="PTHR24249:SF372">
    <property type="entry name" value="G-PROTEIN COUPLED RECEPTORS FAMILY 1 PROFILE DOMAIN-CONTAINING PROTEIN"/>
    <property type="match status" value="1"/>
</dbReference>
<feature type="transmembrane region" description="Helical" evidence="10">
    <location>
        <begin position="118"/>
        <end position="142"/>
    </location>
</feature>
<evidence type="ECO:0000256" key="10">
    <source>
        <dbReference type="SAM" id="Phobius"/>
    </source>
</evidence>
<evidence type="ECO:0000259" key="11">
    <source>
        <dbReference type="PROSITE" id="PS50262"/>
    </source>
</evidence>
<dbReference type="Proteomes" id="UP001497497">
    <property type="component" value="Unassembled WGS sequence"/>
</dbReference>
<evidence type="ECO:0000256" key="7">
    <source>
        <dbReference type="ARBA" id="ARBA00023170"/>
    </source>
</evidence>
<evidence type="ECO:0000256" key="6">
    <source>
        <dbReference type="ARBA" id="ARBA00023136"/>
    </source>
</evidence>
<keyword evidence="2" id="KW-1003">Cell membrane</keyword>
<dbReference type="EMBL" id="CAXITT010000208">
    <property type="protein sequence ID" value="CAL1535701.1"/>
    <property type="molecule type" value="Genomic_DNA"/>
</dbReference>
<evidence type="ECO:0000256" key="1">
    <source>
        <dbReference type="ARBA" id="ARBA00004651"/>
    </source>
</evidence>
<comment type="caution">
    <text evidence="12">The sequence shown here is derived from an EMBL/GenBank/DDBJ whole genome shotgun (WGS) entry which is preliminary data.</text>
</comment>
<feature type="transmembrane region" description="Helical" evidence="10">
    <location>
        <begin position="6"/>
        <end position="29"/>
    </location>
</feature>
<reference evidence="12 13" key="1">
    <citation type="submission" date="2024-04" db="EMBL/GenBank/DDBJ databases">
        <authorList>
            <consortium name="Genoscope - CEA"/>
            <person name="William W."/>
        </authorList>
    </citation>
    <scope>NUCLEOTIDE SEQUENCE [LARGE SCALE GENOMIC DNA]</scope>
</reference>
<dbReference type="SUPFAM" id="SSF81321">
    <property type="entry name" value="Family A G protein-coupled receptor-like"/>
    <property type="match status" value="1"/>
</dbReference>
<keyword evidence="7 9" id="KW-0675">Receptor</keyword>
<dbReference type="GO" id="GO:0005886">
    <property type="term" value="C:plasma membrane"/>
    <property type="evidence" value="ECO:0007669"/>
    <property type="project" value="UniProtKB-SubCell"/>
</dbReference>
<keyword evidence="3 9" id="KW-0812">Transmembrane</keyword>
<keyword evidence="8 9" id="KW-0807">Transducer</keyword>
<dbReference type="InterPro" id="IPR017452">
    <property type="entry name" value="GPCR_Rhodpsn_7TM"/>
</dbReference>
<proteinExistence type="inferred from homology"/>
<evidence type="ECO:0000313" key="12">
    <source>
        <dbReference type="EMBL" id="CAL1535701.1"/>
    </source>
</evidence>
<dbReference type="GO" id="GO:0004930">
    <property type="term" value="F:G protein-coupled receptor activity"/>
    <property type="evidence" value="ECO:0007669"/>
    <property type="project" value="UniProtKB-KW"/>
</dbReference>
<evidence type="ECO:0000256" key="5">
    <source>
        <dbReference type="ARBA" id="ARBA00023040"/>
    </source>
</evidence>
<name>A0AAV2HUC6_LYMST</name>